<feature type="transmembrane region" description="Helical" evidence="1">
    <location>
        <begin position="327"/>
        <end position="344"/>
    </location>
</feature>
<feature type="transmembrane region" description="Helical" evidence="1">
    <location>
        <begin position="153"/>
        <end position="170"/>
    </location>
</feature>
<feature type="transmembrane region" description="Helical" evidence="1">
    <location>
        <begin position="245"/>
        <end position="268"/>
    </location>
</feature>
<keyword evidence="1" id="KW-0812">Transmembrane</keyword>
<feature type="transmembrane region" description="Helical" evidence="1">
    <location>
        <begin position="123"/>
        <end position="141"/>
    </location>
</feature>
<feature type="transmembrane region" description="Helical" evidence="1">
    <location>
        <begin position="288"/>
        <end position="307"/>
    </location>
</feature>
<feature type="transmembrane region" description="Helical" evidence="1">
    <location>
        <begin position="7"/>
        <end position="23"/>
    </location>
</feature>
<dbReference type="EMBL" id="NEYZ02000031">
    <property type="protein sequence ID" value="RNT45563.1"/>
    <property type="molecule type" value="Genomic_DNA"/>
</dbReference>
<dbReference type="AlphaFoldDB" id="A0AAX1WMM6"/>
<reference evidence="2 3" key="1">
    <citation type="submission" date="2018-10" db="EMBL/GenBank/DDBJ databases">
        <authorList>
            <person name="Vanduin D."/>
            <person name="Fouts D."/>
            <person name="Wright M."/>
            <person name="Sutton G."/>
            <person name="Nguyen K."/>
            <person name="Kreiswirth B."/>
            <person name="Chen L."/>
            <person name="Rojas L."/>
            <person name="Hujer A."/>
            <person name="Hujer K."/>
            <person name="Bonomo R."/>
            <person name="Adams M."/>
        </authorList>
    </citation>
    <scope>NUCLEOTIDE SEQUENCE [LARGE SCALE GENOMIC DNA]</scope>
    <source>
        <strain evidence="2 3">CRK0054</strain>
    </source>
</reference>
<evidence type="ECO:0000313" key="2">
    <source>
        <dbReference type="EMBL" id="RNT45563.1"/>
    </source>
</evidence>
<organism evidence="2 3">
    <name type="scientific">Enterobacter roggenkampii</name>
    <dbReference type="NCBI Taxonomy" id="1812935"/>
    <lineage>
        <taxon>Bacteria</taxon>
        <taxon>Pseudomonadati</taxon>
        <taxon>Pseudomonadota</taxon>
        <taxon>Gammaproteobacteria</taxon>
        <taxon>Enterobacterales</taxon>
        <taxon>Enterobacteriaceae</taxon>
        <taxon>Enterobacter</taxon>
        <taxon>Enterobacter cloacae complex</taxon>
    </lineage>
</organism>
<name>A0AAX1WMM6_9ENTR</name>
<sequence>MGIKSQRIIFIFLVIVVVAFSLLKKPFGNPDEGAHFLRAYEVSHFHLINREGDIGVGINCQDYFSAAKKHFLIAWYQPESESLDANCMVKSINSAGTYPPLPYLPLAISLSVSKLMHLSVEHSVYFMRIVNGFSCLFLIYFFSSRVLLGQHSVSVLLILAMLPMALSLWASVSADALTLALCLCFIFYILSFDYSRASLIKRKEWILLYLLAFAIGNSKVGYSMITITPLVLHFCCNGFMVFRNSLIRSTLLLMGCVLLAVGTSIVWVKFTDKSLVYLGNGAVPLEQICFVLRNPLYFISLSLSTVFDVKQLYSTILPLHYGLNGMYMIIAFWLLLVNLFFACLTNPHFNVPNNFSCVSRTSCFAFSLMLFFIFGIVLSLPLYLTYNPVAYDNLLGFQGRYLLPILPILVVSLLAISMSNLINNDLKQILSLTTFVIPAVALLNKSNFC</sequence>
<dbReference type="Pfam" id="PF09913">
    <property type="entry name" value="DUF2142"/>
    <property type="match status" value="1"/>
</dbReference>
<feature type="transmembrane region" description="Helical" evidence="1">
    <location>
        <begin position="364"/>
        <end position="386"/>
    </location>
</feature>
<feature type="transmembrane region" description="Helical" evidence="1">
    <location>
        <begin position="401"/>
        <end position="422"/>
    </location>
</feature>
<comment type="caution">
    <text evidence="2">The sequence shown here is derived from an EMBL/GenBank/DDBJ whole genome shotgun (WGS) entry which is preliminary data.</text>
</comment>
<accession>A0AAX1WMM6</accession>
<gene>
    <name evidence="2" type="ORF">B9059_005885</name>
</gene>
<feature type="transmembrane region" description="Helical" evidence="1">
    <location>
        <begin position="176"/>
        <end position="194"/>
    </location>
</feature>
<protein>
    <submittedName>
        <fullName evidence="2">DUF2142 domain-containing protein</fullName>
    </submittedName>
</protein>
<dbReference type="InterPro" id="IPR018674">
    <property type="entry name" value="DUF2142_membrane"/>
</dbReference>
<dbReference type="RefSeq" id="WP_087855405.1">
    <property type="nucleotide sequence ID" value="NZ_NEYZ02000031.1"/>
</dbReference>
<evidence type="ECO:0000256" key="1">
    <source>
        <dbReference type="SAM" id="Phobius"/>
    </source>
</evidence>
<dbReference type="Proteomes" id="UP000286098">
    <property type="component" value="Unassembled WGS sequence"/>
</dbReference>
<evidence type="ECO:0000313" key="3">
    <source>
        <dbReference type="Proteomes" id="UP000286098"/>
    </source>
</evidence>
<proteinExistence type="predicted"/>
<keyword evidence="1" id="KW-1133">Transmembrane helix</keyword>
<feature type="transmembrane region" description="Helical" evidence="1">
    <location>
        <begin position="206"/>
        <end position="225"/>
    </location>
</feature>
<keyword evidence="1" id="KW-0472">Membrane</keyword>